<dbReference type="InterPro" id="IPR036397">
    <property type="entry name" value="RNaseH_sf"/>
</dbReference>
<name>A0A9X0SLX4_BACCE</name>
<dbReference type="Pfam" id="PF09299">
    <property type="entry name" value="Mu-transpos_C"/>
    <property type="match status" value="1"/>
</dbReference>
<gene>
    <name evidence="2" type="ORF">AT268_34300</name>
</gene>
<evidence type="ECO:0000259" key="1">
    <source>
        <dbReference type="PROSITE" id="PS50994"/>
    </source>
</evidence>
<proteinExistence type="predicted"/>
<dbReference type="EMBL" id="LOMO01000135">
    <property type="protein sequence ID" value="KXY36154.1"/>
    <property type="molecule type" value="Genomic_DNA"/>
</dbReference>
<protein>
    <submittedName>
        <fullName evidence="2">DNA-binding protein</fullName>
    </submittedName>
</protein>
<dbReference type="InterPro" id="IPR015378">
    <property type="entry name" value="Transposase-like_Mu_C"/>
</dbReference>
<reference evidence="2 3" key="1">
    <citation type="submission" date="2015-12" db="EMBL/GenBank/DDBJ databases">
        <title>Bacillus cereus Group isolate.</title>
        <authorList>
            <person name="Kovac J."/>
        </authorList>
    </citation>
    <scope>NUCLEOTIDE SEQUENCE [LARGE SCALE GENOMIC DNA]</scope>
    <source>
        <strain evidence="2 3">FSL K6-0073</strain>
    </source>
</reference>
<dbReference type="RefSeq" id="WP_061663581.1">
    <property type="nucleotide sequence ID" value="NZ_LOMO01000135.1"/>
</dbReference>
<dbReference type="InterPro" id="IPR001584">
    <property type="entry name" value="Integrase_cat-core"/>
</dbReference>
<keyword evidence="2" id="KW-0238">DNA-binding</keyword>
<comment type="caution">
    <text evidence="2">The sequence shown here is derived from an EMBL/GenBank/DDBJ whole genome shotgun (WGS) entry which is preliminary data.</text>
</comment>
<accession>A0A9X0SLX4</accession>
<sequence length="716" mass="84120">MRSVIMLSVNEVFQDVDSSKVYRVLWIDDGNVIAYLIDIYHDNALPFGESMKNLFDGFVSGRFSKVVAPNLISVIACEELSEKEILIRDKAWNKIKELVKREPEIYKRKERGELIKGIIDQQDVSNKTIYKYLKRYWQRGKVKDALIPDYKNCGNKGVEKNWGENKTGRPRMRNSAGINVTPEIQQLFEKAVQNYYFVNPDNTLTHTYKMMIRKSFQVDTYYEDGINYTIIEDENNIPTLRQFRYWFNKRYGTEEIISSKYGRKKFERDHRAILGSSSFEVFGPGSRYQIDATKANVYIVSRYNSDWVLERPTVYYVTDVYTHLIAGFYVGLESPSWLGMMMALLNATTNKKVFCEKYGVHITEDCWPAAHLPEVILGDRGELEGFNVNHLIQGLNVTVENNPAYRPDWKGIVEKLFDISQEKIRPFLPGYVAKDWGKRGAKDPRLQAKLNIEQYTKIIIRFILHYNKNFYMKDYIRDSDMIMDNVKPTPIELWKWGIKNRAGKLRIVQPDIMKFYLMPRGSATVTAKGIRFQKMLYSCETALQNSWFAIARTKKSWKVDISFDPRDMNQIYIHTKDEKIFETCNLLEHQERYKDKSIEEVEQLHKVESEKFKEEEHVLLQNDINLFDSIESIVNEAIKEADEKQTVNFSESKNIEKIKEHTKFEKEMRRREEAFKLDGMKNGVPQNVISVNENQKNIYDRHSVKDLFNKRRGGKK</sequence>
<dbReference type="GO" id="GO:0015074">
    <property type="term" value="P:DNA integration"/>
    <property type="evidence" value="ECO:0007669"/>
    <property type="project" value="InterPro"/>
</dbReference>
<dbReference type="Gene3D" id="3.30.420.10">
    <property type="entry name" value="Ribonuclease H-like superfamily/Ribonuclease H"/>
    <property type="match status" value="1"/>
</dbReference>
<evidence type="ECO:0000313" key="3">
    <source>
        <dbReference type="Proteomes" id="UP000075476"/>
    </source>
</evidence>
<evidence type="ECO:0000313" key="2">
    <source>
        <dbReference type="EMBL" id="KXY36154.1"/>
    </source>
</evidence>
<dbReference type="GO" id="GO:0003677">
    <property type="term" value="F:DNA binding"/>
    <property type="evidence" value="ECO:0007669"/>
    <property type="project" value="UniProtKB-KW"/>
</dbReference>
<feature type="domain" description="Integrase catalytic" evidence="1">
    <location>
        <begin position="280"/>
        <end position="498"/>
    </location>
</feature>
<dbReference type="Proteomes" id="UP000075476">
    <property type="component" value="Unassembled WGS sequence"/>
</dbReference>
<organism evidence="2 3">
    <name type="scientific">Bacillus cereus</name>
    <dbReference type="NCBI Taxonomy" id="1396"/>
    <lineage>
        <taxon>Bacteria</taxon>
        <taxon>Bacillati</taxon>
        <taxon>Bacillota</taxon>
        <taxon>Bacilli</taxon>
        <taxon>Bacillales</taxon>
        <taxon>Bacillaceae</taxon>
        <taxon>Bacillus</taxon>
        <taxon>Bacillus cereus group</taxon>
    </lineage>
</organism>
<dbReference type="PROSITE" id="PS50994">
    <property type="entry name" value="INTEGRASE"/>
    <property type="match status" value="1"/>
</dbReference>
<dbReference type="AlphaFoldDB" id="A0A9X0SLX4"/>